<keyword evidence="2" id="KW-0479">Metal-binding</keyword>
<dbReference type="Gene3D" id="3.40.50.11540">
    <property type="entry name" value="NADH-ubiquinone oxidoreductase 51kDa subunit"/>
    <property type="match status" value="1"/>
</dbReference>
<keyword evidence="1" id="KW-0004">4Fe-4S</keyword>
<keyword evidence="3" id="KW-0408">Iron</keyword>
<evidence type="ECO:0000313" key="6">
    <source>
        <dbReference type="EMBL" id="ETX05863.1"/>
    </source>
</evidence>
<dbReference type="Pfam" id="PF01512">
    <property type="entry name" value="Complex1_51K"/>
    <property type="match status" value="1"/>
</dbReference>
<name>W4M6R6_9BACT</name>
<protein>
    <recommendedName>
        <fullName evidence="5">NADH-ubiquinone oxidoreductase 51kDa subunit FMN-binding domain-containing protein</fullName>
    </recommendedName>
</protein>
<dbReference type="PANTHER" id="PTHR43578:SF3">
    <property type="entry name" value="NADH-QUINONE OXIDOREDUCTASE SUBUNIT F"/>
    <property type="match status" value="1"/>
</dbReference>
<evidence type="ECO:0000259" key="5">
    <source>
        <dbReference type="Pfam" id="PF01512"/>
    </source>
</evidence>
<dbReference type="GO" id="GO:0051539">
    <property type="term" value="F:4 iron, 4 sulfur cluster binding"/>
    <property type="evidence" value="ECO:0007669"/>
    <property type="project" value="UniProtKB-KW"/>
</dbReference>
<dbReference type="SUPFAM" id="SSF142019">
    <property type="entry name" value="Nqo1 FMN-binding domain-like"/>
    <property type="match status" value="1"/>
</dbReference>
<dbReference type="Gene3D" id="6.10.250.1450">
    <property type="match status" value="1"/>
</dbReference>
<proteinExistence type="predicted"/>
<dbReference type="PANTHER" id="PTHR43578">
    <property type="entry name" value="NADH-QUINONE OXIDOREDUCTASE SUBUNIT F"/>
    <property type="match status" value="1"/>
</dbReference>
<feature type="non-terminal residue" evidence="6">
    <location>
        <position position="148"/>
    </location>
</feature>
<organism evidence="6 7">
    <name type="scientific">Candidatus Entotheonella gemina</name>
    <dbReference type="NCBI Taxonomy" id="1429439"/>
    <lineage>
        <taxon>Bacteria</taxon>
        <taxon>Pseudomonadati</taxon>
        <taxon>Nitrospinota/Tectimicrobiota group</taxon>
        <taxon>Candidatus Tectimicrobiota</taxon>
        <taxon>Candidatus Entotheonellia</taxon>
        <taxon>Candidatus Entotheonellales</taxon>
        <taxon>Candidatus Entotheonellaceae</taxon>
        <taxon>Candidatus Entotheonella</taxon>
    </lineage>
</organism>
<reference evidence="6 7" key="1">
    <citation type="journal article" date="2014" name="Nature">
        <title>An environmental bacterial taxon with a large and distinct metabolic repertoire.</title>
        <authorList>
            <person name="Wilson M.C."/>
            <person name="Mori T."/>
            <person name="Ruckert C."/>
            <person name="Uria A.R."/>
            <person name="Helf M.J."/>
            <person name="Takada K."/>
            <person name="Gernert C."/>
            <person name="Steffens U.A."/>
            <person name="Heycke N."/>
            <person name="Schmitt S."/>
            <person name="Rinke C."/>
            <person name="Helfrich E.J."/>
            <person name="Brachmann A.O."/>
            <person name="Gurgui C."/>
            <person name="Wakimoto T."/>
            <person name="Kracht M."/>
            <person name="Crusemann M."/>
            <person name="Hentschel U."/>
            <person name="Abe I."/>
            <person name="Matsunaga S."/>
            <person name="Kalinowski J."/>
            <person name="Takeyama H."/>
            <person name="Piel J."/>
        </authorList>
    </citation>
    <scope>NUCLEOTIDE SEQUENCE [LARGE SCALE GENOMIC DNA]</scope>
    <source>
        <strain evidence="7">TSY2</strain>
    </source>
</reference>
<dbReference type="InterPro" id="IPR037225">
    <property type="entry name" value="Nuo51_FMN-bd_sf"/>
</dbReference>
<evidence type="ECO:0000256" key="3">
    <source>
        <dbReference type="ARBA" id="ARBA00023004"/>
    </source>
</evidence>
<accession>W4M6R6</accession>
<sequence>MEKVLTLHHDTPELWKLENYRAKGGYDGLEKALKDMEPDEIIGMVRDAGLRGRGGAGFPSGVKWGFLPKDDRPRYLICNADESEPGTFKDRVLLEQDPHHIIEGIVITCFAVKANLAFVYMRGEFFLGAKRMQAAIDEAYEAGYLGKN</sequence>
<evidence type="ECO:0000256" key="2">
    <source>
        <dbReference type="ARBA" id="ARBA00022723"/>
    </source>
</evidence>
<keyword evidence="7" id="KW-1185">Reference proteome</keyword>
<evidence type="ECO:0000256" key="4">
    <source>
        <dbReference type="ARBA" id="ARBA00023014"/>
    </source>
</evidence>
<evidence type="ECO:0000313" key="7">
    <source>
        <dbReference type="Proteomes" id="UP000019140"/>
    </source>
</evidence>
<dbReference type="HOGENOM" id="CLU_076946_0_1_7"/>
<gene>
    <name evidence="6" type="ORF">ETSY2_20485</name>
</gene>
<feature type="domain" description="NADH-ubiquinone oxidoreductase 51kDa subunit FMN-binding" evidence="5">
    <location>
        <begin position="45"/>
        <end position="142"/>
    </location>
</feature>
<dbReference type="AlphaFoldDB" id="W4M6R6"/>
<dbReference type="GO" id="GO:0046872">
    <property type="term" value="F:metal ion binding"/>
    <property type="evidence" value="ECO:0007669"/>
    <property type="project" value="UniProtKB-KW"/>
</dbReference>
<comment type="caution">
    <text evidence="6">The sequence shown here is derived from an EMBL/GenBank/DDBJ whole genome shotgun (WGS) entry which is preliminary data.</text>
</comment>
<dbReference type="InterPro" id="IPR011538">
    <property type="entry name" value="Nuo51_FMN-bd"/>
</dbReference>
<keyword evidence="4" id="KW-0411">Iron-sulfur</keyword>
<dbReference type="Proteomes" id="UP000019140">
    <property type="component" value="Unassembled WGS sequence"/>
</dbReference>
<dbReference type="EMBL" id="AZHX01000847">
    <property type="protein sequence ID" value="ETX05863.1"/>
    <property type="molecule type" value="Genomic_DNA"/>
</dbReference>
<evidence type="ECO:0000256" key="1">
    <source>
        <dbReference type="ARBA" id="ARBA00022485"/>
    </source>
</evidence>